<reference evidence="2" key="1">
    <citation type="submission" date="2023-03" db="EMBL/GenBank/DDBJ databases">
        <title>Massive genome expansion in bonnet fungi (Mycena s.s.) driven by repeated elements and novel gene families across ecological guilds.</title>
        <authorList>
            <consortium name="Lawrence Berkeley National Laboratory"/>
            <person name="Harder C.B."/>
            <person name="Miyauchi S."/>
            <person name="Viragh M."/>
            <person name="Kuo A."/>
            <person name="Thoen E."/>
            <person name="Andreopoulos B."/>
            <person name="Lu D."/>
            <person name="Skrede I."/>
            <person name="Drula E."/>
            <person name="Henrissat B."/>
            <person name="Morin E."/>
            <person name="Kohler A."/>
            <person name="Barry K."/>
            <person name="LaButti K."/>
            <person name="Morin E."/>
            <person name="Salamov A."/>
            <person name="Lipzen A."/>
            <person name="Mereny Z."/>
            <person name="Hegedus B."/>
            <person name="Baldrian P."/>
            <person name="Stursova M."/>
            <person name="Weitz H."/>
            <person name="Taylor A."/>
            <person name="Grigoriev I.V."/>
            <person name="Nagy L.G."/>
            <person name="Martin F."/>
            <person name="Kauserud H."/>
        </authorList>
    </citation>
    <scope>NUCLEOTIDE SEQUENCE</scope>
    <source>
        <strain evidence="2">CBHHK173m</strain>
    </source>
</reference>
<accession>A0AAD6XSZ8</accession>
<organism evidence="2 3">
    <name type="scientific">Mycena belliarum</name>
    <dbReference type="NCBI Taxonomy" id="1033014"/>
    <lineage>
        <taxon>Eukaryota</taxon>
        <taxon>Fungi</taxon>
        <taxon>Dikarya</taxon>
        <taxon>Basidiomycota</taxon>
        <taxon>Agaricomycotina</taxon>
        <taxon>Agaricomycetes</taxon>
        <taxon>Agaricomycetidae</taxon>
        <taxon>Agaricales</taxon>
        <taxon>Marasmiineae</taxon>
        <taxon>Mycenaceae</taxon>
        <taxon>Mycena</taxon>
    </lineage>
</organism>
<dbReference type="EMBL" id="JARJCN010000005">
    <property type="protein sequence ID" value="KAJ7100969.1"/>
    <property type="molecule type" value="Genomic_DNA"/>
</dbReference>
<evidence type="ECO:0000313" key="3">
    <source>
        <dbReference type="Proteomes" id="UP001222325"/>
    </source>
</evidence>
<evidence type="ECO:0000256" key="1">
    <source>
        <dbReference type="SAM" id="MobiDB-lite"/>
    </source>
</evidence>
<name>A0AAD6XSZ8_9AGAR</name>
<protein>
    <submittedName>
        <fullName evidence="2">Uncharacterized protein</fullName>
    </submittedName>
</protein>
<proteinExistence type="predicted"/>
<gene>
    <name evidence="2" type="ORF">B0H15DRAFT_995727</name>
</gene>
<sequence>MFVSAMTCTVDGVDSGREQRRDRDRLAAAVAERCGRSSPSSQRPARRYAAGVVCVCTQAFWSFQRPSCEGGLLCVEVRDSRRPFTATFPDLHEIRKKIESVSLIPAPRCRLSTSTRQARRGDRRHASCAAPHVSSSTLASCDRRAQADSASASASAVAAGPHPYTQSPIKADRVDARRGQPLKRRKADAAERRLVRSFHLMDAFVALGGRCGPDDAARLVLDAESARTLAALFLSLPLLLQLYERAIKLKVRLGSRLLTTAFSITVTVTWYLYVYVYPGAPPTTTDFYFYWLSALEPPRCDWNFWQPSLRAKDAAHSHLRFRKCLRLHLHRSRSAPIITATLVLSACLPGRRDVNNGYSDSDGGFGS</sequence>
<keyword evidence="3" id="KW-1185">Reference proteome</keyword>
<dbReference type="Proteomes" id="UP001222325">
    <property type="component" value="Unassembled WGS sequence"/>
</dbReference>
<feature type="region of interest" description="Disordered" evidence="1">
    <location>
        <begin position="152"/>
        <end position="186"/>
    </location>
</feature>
<comment type="caution">
    <text evidence="2">The sequence shown here is derived from an EMBL/GenBank/DDBJ whole genome shotgun (WGS) entry which is preliminary data.</text>
</comment>
<evidence type="ECO:0000313" key="2">
    <source>
        <dbReference type="EMBL" id="KAJ7100969.1"/>
    </source>
</evidence>
<dbReference type="AlphaFoldDB" id="A0AAD6XSZ8"/>